<dbReference type="GO" id="GO:0008703">
    <property type="term" value="F:5-amino-6-(5-phosphoribosylamino)uracil reductase activity"/>
    <property type="evidence" value="ECO:0007669"/>
    <property type="project" value="InterPro"/>
</dbReference>
<organism evidence="2 3">
    <name type="scientific">Streptomyces indicus</name>
    <dbReference type="NCBI Taxonomy" id="417292"/>
    <lineage>
        <taxon>Bacteria</taxon>
        <taxon>Bacillati</taxon>
        <taxon>Actinomycetota</taxon>
        <taxon>Actinomycetes</taxon>
        <taxon>Kitasatosporales</taxon>
        <taxon>Streptomycetaceae</taxon>
        <taxon>Streptomyces</taxon>
    </lineage>
</organism>
<dbReference type="InterPro" id="IPR024072">
    <property type="entry name" value="DHFR-like_dom_sf"/>
</dbReference>
<reference evidence="2 3" key="1">
    <citation type="submission" date="2016-10" db="EMBL/GenBank/DDBJ databases">
        <authorList>
            <person name="de Groot N.N."/>
        </authorList>
    </citation>
    <scope>NUCLEOTIDE SEQUENCE [LARGE SCALE GENOMIC DNA]</scope>
    <source>
        <strain evidence="2 3">CGMCC 4.5727</strain>
    </source>
</reference>
<sequence>MPKVRVHNMTISLDGFSAGENQRIDAPFGDGVGWGDELHAWFVEASRDAAAGKTGTDVDYYVRGDENIGATIMGRNMFGPQRGPWQDESWKGWWGENPPYHHDVFVLTHHPRPKLEMDGGTTFHFTDDTPERVLERAFEAADGKDVRIGGGAAVVQQYLRAGLIDELHLVIAPLLIGRGERLLDNVAEGVEGYRVAEMVSSSSVTHVMLVRR</sequence>
<dbReference type="Proteomes" id="UP000199155">
    <property type="component" value="Unassembled WGS sequence"/>
</dbReference>
<dbReference type="PANTHER" id="PTHR38011">
    <property type="entry name" value="DIHYDROFOLATE REDUCTASE FAMILY PROTEIN (AFU_ORTHOLOGUE AFUA_8G06820)"/>
    <property type="match status" value="1"/>
</dbReference>
<dbReference type="RefSeq" id="WP_093607593.1">
    <property type="nucleotide sequence ID" value="NZ_FNFF01000001.1"/>
</dbReference>
<dbReference type="SUPFAM" id="SSF53597">
    <property type="entry name" value="Dihydrofolate reductase-like"/>
    <property type="match status" value="1"/>
</dbReference>
<dbReference type="OrthoDB" id="2313602at2"/>
<proteinExistence type="predicted"/>
<evidence type="ECO:0000313" key="2">
    <source>
        <dbReference type="EMBL" id="SDJ61072.1"/>
    </source>
</evidence>
<accession>A0A1G8V4R5</accession>
<dbReference type="Pfam" id="PF01872">
    <property type="entry name" value="RibD_C"/>
    <property type="match status" value="1"/>
</dbReference>
<gene>
    <name evidence="2" type="ORF">SAMN05421806_1011257</name>
</gene>
<dbReference type="EMBL" id="FNFF01000001">
    <property type="protein sequence ID" value="SDJ61072.1"/>
    <property type="molecule type" value="Genomic_DNA"/>
</dbReference>
<dbReference type="InterPro" id="IPR050765">
    <property type="entry name" value="Riboflavin_Biosynth_HTPR"/>
</dbReference>
<name>A0A1G8V4R5_9ACTN</name>
<dbReference type="InterPro" id="IPR002734">
    <property type="entry name" value="RibDG_C"/>
</dbReference>
<feature type="domain" description="Bacterial bifunctional deaminase-reductase C-terminal" evidence="1">
    <location>
        <begin position="7"/>
        <end position="185"/>
    </location>
</feature>
<evidence type="ECO:0000259" key="1">
    <source>
        <dbReference type="Pfam" id="PF01872"/>
    </source>
</evidence>
<keyword evidence="3" id="KW-1185">Reference proteome</keyword>
<dbReference type="PANTHER" id="PTHR38011:SF12">
    <property type="entry name" value="BIFUNCTIONAL DEAMINASE-REDUCTASE DOMAIN PROTEIN"/>
    <property type="match status" value="1"/>
</dbReference>
<dbReference type="Gene3D" id="3.40.430.10">
    <property type="entry name" value="Dihydrofolate Reductase, subunit A"/>
    <property type="match status" value="1"/>
</dbReference>
<dbReference type="STRING" id="417292.SAMN05421806_1011257"/>
<dbReference type="GO" id="GO:0009231">
    <property type="term" value="P:riboflavin biosynthetic process"/>
    <property type="evidence" value="ECO:0007669"/>
    <property type="project" value="InterPro"/>
</dbReference>
<protein>
    <submittedName>
        <fullName evidence="2">Dihydrofolate reductase</fullName>
    </submittedName>
</protein>
<dbReference type="AlphaFoldDB" id="A0A1G8V4R5"/>
<evidence type="ECO:0000313" key="3">
    <source>
        <dbReference type="Proteomes" id="UP000199155"/>
    </source>
</evidence>